<keyword evidence="2" id="KW-0614">Plasmid</keyword>
<reference evidence="2 3" key="1">
    <citation type="submission" date="2021-12" db="EMBL/GenBank/DDBJ databases">
        <title>Genome sequencing of bacteria with rrn-lacking chromosome and rrn-plasmid.</title>
        <authorList>
            <person name="Anda M."/>
            <person name="Iwasaki W."/>
        </authorList>
    </citation>
    <scope>NUCLEOTIDE SEQUENCE [LARGE SCALE GENOMIC DNA]</scope>
    <source>
        <strain evidence="2 3">DSM 100852</strain>
        <plasmid evidence="2 3">pFA6</plasmid>
    </source>
</reference>
<dbReference type="KEGG" id="fax:FUAX_51340"/>
<gene>
    <name evidence="2" type="ORF">FUAX_51340</name>
</gene>
<evidence type="ECO:0000313" key="2">
    <source>
        <dbReference type="EMBL" id="BDD12702.1"/>
    </source>
</evidence>
<evidence type="ECO:0000313" key="3">
    <source>
        <dbReference type="Proteomes" id="UP001348817"/>
    </source>
</evidence>
<keyword evidence="3" id="KW-1185">Reference proteome</keyword>
<evidence type="ECO:0000256" key="1">
    <source>
        <dbReference type="SAM" id="Coils"/>
    </source>
</evidence>
<sequence length="80" mass="9421">MYNRTSLILKYEKDLQKKQNELTELEALLPDFDNMLTNQYALKEKKRLMDRKSKLDEEIEQLGDLLADMKNDVDDTTPVA</sequence>
<feature type="coiled-coil region" evidence="1">
    <location>
        <begin position="8"/>
        <end position="72"/>
    </location>
</feature>
<proteinExistence type="predicted"/>
<dbReference type="EMBL" id="AP025320">
    <property type="protein sequence ID" value="BDD12702.1"/>
    <property type="molecule type" value="Genomic_DNA"/>
</dbReference>
<dbReference type="RefSeq" id="WP_338396006.1">
    <property type="nucleotide sequence ID" value="NZ_AP025320.1"/>
</dbReference>
<geneLocation type="plasmid" evidence="2 3">
    <name>pFA6</name>
</geneLocation>
<protein>
    <recommendedName>
        <fullName evidence="4">DUF465 domain-containing protein</fullName>
    </recommendedName>
</protein>
<evidence type="ECO:0008006" key="4">
    <source>
        <dbReference type="Google" id="ProtNLM"/>
    </source>
</evidence>
<dbReference type="AlphaFoldDB" id="A0AAU9CY24"/>
<organism evidence="2 3">
    <name type="scientific">Fulvitalea axinellae</name>
    <dbReference type="NCBI Taxonomy" id="1182444"/>
    <lineage>
        <taxon>Bacteria</taxon>
        <taxon>Pseudomonadati</taxon>
        <taxon>Bacteroidota</taxon>
        <taxon>Cytophagia</taxon>
        <taxon>Cytophagales</taxon>
        <taxon>Persicobacteraceae</taxon>
        <taxon>Fulvitalea</taxon>
    </lineage>
</organism>
<keyword evidence="1" id="KW-0175">Coiled coil</keyword>
<dbReference type="Proteomes" id="UP001348817">
    <property type="component" value="Plasmid pFA6"/>
</dbReference>
<name>A0AAU9CY24_9BACT</name>
<accession>A0AAU9CY24</accession>